<organism evidence="2 3">
    <name type="scientific">Fusarium kuroshium</name>
    <dbReference type="NCBI Taxonomy" id="2010991"/>
    <lineage>
        <taxon>Eukaryota</taxon>
        <taxon>Fungi</taxon>
        <taxon>Dikarya</taxon>
        <taxon>Ascomycota</taxon>
        <taxon>Pezizomycotina</taxon>
        <taxon>Sordariomycetes</taxon>
        <taxon>Hypocreomycetidae</taxon>
        <taxon>Hypocreales</taxon>
        <taxon>Nectriaceae</taxon>
        <taxon>Fusarium</taxon>
        <taxon>Fusarium solani species complex</taxon>
    </lineage>
</organism>
<accession>A0A3M2SFQ7</accession>
<proteinExistence type="predicted"/>
<dbReference type="InterPro" id="IPR016181">
    <property type="entry name" value="Acyl_CoA_acyltransferase"/>
</dbReference>
<dbReference type="EMBL" id="NKUJ01000048">
    <property type="protein sequence ID" value="RMJ16384.1"/>
    <property type="molecule type" value="Genomic_DNA"/>
</dbReference>
<comment type="caution">
    <text evidence="2">The sequence shown here is derived from an EMBL/GenBank/DDBJ whole genome shotgun (WGS) entry which is preliminary data.</text>
</comment>
<keyword evidence="3" id="KW-1185">Reference proteome</keyword>
<dbReference type="Gene3D" id="3.40.630.30">
    <property type="match status" value="1"/>
</dbReference>
<evidence type="ECO:0000259" key="1">
    <source>
        <dbReference type="Pfam" id="PF00583"/>
    </source>
</evidence>
<gene>
    <name evidence="2" type="ORF">CDV36_003972</name>
</gene>
<dbReference type="OrthoDB" id="41532at2759"/>
<dbReference type="Proteomes" id="UP000277212">
    <property type="component" value="Unassembled WGS sequence"/>
</dbReference>
<evidence type="ECO:0000313" key="3">
    <source>
        <dbReference type="Proteomes" id="UP000277212"/>
    </source>
</evidence>
<reference evidence="2 3" key="1">
    <citation type="submission" date="2017-06" db="EMBL/GenBank/DDBJ databases">
        <title>Comparative genomic analysis of Ambrosia Fusariam Clade fungi.</title>
        <authorList>
            <person name="Stajich J.E."/>
            <person name="Carrillo J."/>
            <person name="Kijimoto T."/>
            <person name="Eskalen A."/>
            <person name="O'Donnell K."/>
            <person name="Kasson M."/>
        </authorList>
    </citation>
    <scope>NUCLEOTIDE SEQUENCE [LARGE SCALE GENOMIC DNA]</scope>
    <source>
        <strain evidence="2">UCR3666</strain>
    </source>
</reference>
<name>A0A3M2SFQ7_9HYPO</name>
<sequence>MNTRAVALPKSLPDPAQWNQLITRYKEFRLLYLQLSPESFGSSYTREVAFSEETWASRLNNPVALNTIIVSEPHDADESTDDISLILNSPWLAALTLVGPLETKTAAKSYEDKMHLQPDTVSFGPPAPGVDSTYVLNAMYVLPSERRKGLSYKIIDFAKQLALIKENNRKVTLALILGDDNVPAMKSYEKSGFEVVHRYWFDDTRGGEVKKTRAAVMRADVECNNAV</sequence>
<dbReference type="Pfam" id="PF00583">
    <property type="entry name" value="Acetyltransf_1"/>
    <property type="match status" value="1"/>
</dbReference>
<evidence type="ECO:0000313" key="2">
    <source>
        <dbReference type="EMBL" id="RMJ16384.1"/>
    </source>
</evidence>
<dbReference type="InterPro" id="IPR000182">
    <property type="entry name" value="GNAT_dom"/>
</dbReference>
<protein>
    <recommendedName>
        <fullName evidence="1">N-acetyltransferase domain-containing protein</fullName>
    </recommendedName>
</protein>
<dbReference type="SUPFAM" id="SSF55729">
    <property type="entry name" value="Acyl-CoA N-acyltransferases (Nat)"/>
    <property type="match status" value="1"/>
</dbReference>
<dbReference type="GO" id="GO:0016747">
    <property type="term" value="F:acyltransferase activity, transferring groups other than amino-acyl groups"/>
    <property type="evidence" value="ECO:0007669"/>
    <property type="project" value="InterPro"/>
</dbReference>
<dbReference type="AlphaFoldDB" id="A0A3M2SFQ7"/>
<feature type="domain" description="N-acetyltransferase" evidence="1">
    <location>
        <begin position="133"/>
        <end position="193"/>
    </location>
</feature>